<dbReference type="PANTHER" id="PTHR13627:SF31">
    <property type="entry name" value="RIBITOL 5-PHOSPHATE TRANSFERASE FKRP"/>
    <property type="match status" value="1"/>
</dbReference>
<dbReference type="Pfam" id="PF04991">
    <property type="entry name" value="LicD"/>
    <property type="match status" value="1"/>
</dbReference>
<dbReference type="InterPro" id="IPR007074">
    <property type="entry name" value="LicD/FKTN/FKRP_NTP_transf"/>
</dbReference>
<reference evidence="2 3" key="1">
    <citation type="submission" date="2020-05" db="EMBL/GenBank/DDBJ databases">
        <title>The draft genome sequence of Maribacter arenosus CAU 1321.</title>
        <authorList>
            <person name="Mu L."/>
        </authorList>
    </citation>
    <scope>NUCLEOTIDE SEQUENCE [LARGE SCALE GENOMIC DNA]</scope>
    <source>
        <strain evidence="2 3">CAU 1321</strain>
    </source>
</reference>
<feature type="domain" description="LicD/FKTN/FKRP nucleotidyltransferase" evidence="1">
    <location>
        <begin position="30"/>
        <end position="102"/>
    </location>
</feature>
<dbReference type="InterPro" id="IPR052613">
    <property type="entry name" value="LicD_transferase"/>
</dbReference>
<evidence type="ECO:0000313" key="2">
    <source>
        <dbReference type="EMBL" id="MBD0851008.1"/>
    </source>
</evidence>
<organism evidence="2 3">
    <name type="scientific">Maribacter arenosus</name>
    <dbReference type="NCBI Taxonomy" id="1854708"/>
    <lineage>
        <taxon>Bacteria</taxon>
        <taxon>Pseudomonadati</taxon>
        <taxon>Bacteroidota</taxon>
        <taxon>Flavobacteriia</taxon>
        <taxon>Flavobacteriales</taxon>
        <taxon>Flavobacteriaceae</taxon>
        <taxon>Maribacter</taxon>
    </lineage>
</organism>
<comment type="caution">
    <text evidence="2">The sequence shown here is derived from an EMBL/GenBank/DDBJ whole genome shotgun (WGS) entry which is preliminary data.</text>
</comment>
<gene>
    <name evidence="2" type="ORF">HPE63_10035</name>
</gene>
<accession>A0ABR7VF93</accession>
<keyword evidence="3" id="KW-1185">Reference proteome</keyword>
<proteinExistence type="predicted"/>
<evidence type="ECO:0000259" key="1">
    <source>
        <dbReference type="Pfam" id="PF04991"/>
    </source>
</evidence>
<dbReference type="RefSeq" id="WP_188314130.1">
    <property type="nucleotide sequence ID" value="NZ_JABTCG010000003.1"/>
</dbReference>
<dbReference type="Proteomes" id="UP000598350">
    <property type="component" value="Unassembled WGS sequence"/>
</dbReference>
<name>A0ABR7VF93_9FLAO</name>
<sequence>MAYDITLEGENLIEAEKLLSDVITLFESCNVTYWLEGGTLLGLRREGRLLPWDNDLDISIHENERGKLDNLLVTLKKKGFRVRTRTFDKDSDGFKKGELRMIKIRTKRFFGLIKGNVCLDVFIKYTKNKKTYWEIANKVKNVPSEYYNSFKTLDFKGKPYAIPKLTDEYLTYRYGDWQTPVKDWDTAKDDRALT</sequence>
<protein>
    <submittedName>
        <fullName evidence="2">LicD family protein</fullName>
    </submittedName>
</protein>
<dbReference type="PANTHER" id="PTHR13627">
    <property type="entry name" value="FUKUTIN RELATED PROTEIN"/>
    <property type="match status" value="1"/>
</dbReference>
<dbReference type="EMBL" id="JABTCG010000003">
    <property type="protein sequence ID" value="MBD0851008.1"/>
    <property type="molecule type" value="Genomic_DNA"/>
</dbReference>
<evidence type="ECO:0000313" key="3">
    <source>
        <dbReference type="Proteomes" id="UP000598350"/>
    </source>
</evidence>